<dbReference type="EMBL" id="BNCO01000017">
    <property type="protein sequence ID" value="GIL54409.1"/>
    <property type="molecule type" value="Genomic_DNA"/>
</dbReference>
<evidence type="ECO:0000256" key="4">
    <source>
        <dbReference type="ARBA" id="ARBA00041448"/>
    </source>
</evidence>
<dbReference type="PANTHER" id="PTHR12241:SF145">
    <property type="entry name" value="TUBULIN POLYGLUTAMYLASE TTLL5"/>
    <property type="match status" value="1"/>
</dbReference>
<dbReference type="GO" id="GO:0005524">
    <property type="term" value="F:ATP binding"/>
    <property type="evidence" value="ECO:0007669"/>
    <property type="project" value="UniProtKB-KW"/>
</dbReference>
<dbReference type="Pfam" id="PF03133">
    <property type="entry name" value="TTL"/>
    <property type="match status" value="1"/>
</dbReference>
<comment type="catalytic activity">
    <reaction evidence="5">
        <text>L-glutamyl-[protein] + L-glutamate + ATP = gamma-L-glutamyl-L-glutamyl-[protein] + ADP + phosphate + H(+)</text>
        <dbReference type="Rhea" id="RHEA:60144"/>
        <dbReference type="Rhea" id="RHEA-COMP:10208"/>
        <dbReference type="Rhea" id="RHEA-COMP:15517"/>
        <dbReference type="ChEBI" id="CHEBI:15378"/>
        <dbReference type="ChEBI" id="CHEBI:29973"/>
        <dbReference type="ChEBI" id="CHEBI:29985"/>
        <dbReference type="ChEBI" id="CHEBI:30616"/>
        <dbReference type="ChEBI" id="CHEBI:43474"/>
        <dbReference type="ChEBI" id="CHEBI:143622"/>
        <dbReference type="ChEBI" id="CHEBI:456216"/>
    </reaction>
    <physiologicalReaction direction="left-to-right" evidence="5">
        <dbReference type="Rhea" id="RHEA:60145"/>
    </physiologicalReaction>
</comment>
<dbReference type="PANTHER" id="PTHR12241">
    <property type="entry name" value="TUBULIN POLYGLUTAMYLASE"/>
    <property type="match status" value="1"/>
</dbReference>
<name>A0A8J4F0F4_9CHLO</name>
<dbReference type="Gene3D" id="3.30.470.20">
    <property type="entry name" value="ATP-grasp fold, B domain"/>
    <property type="match status" value="1"/>
</dbReference>
<keyword evidence="1" id="KW-0436">Ligase</keyword>
<keyword evidence="8" id="KW-1185">Reference proteome</keyword>
<keyword evidence="3" id="KW-0067">ATP-binding</keyword>
<comment type="caution">
    <text evidence="7">The sequence shown here is derived from an EMBL/GenBank/DDBJ whole genome shotgun (WGS) entry which is preliminary data.</text>
</comment>
<feature type="compositionally biased region" description="Acidic residues" evidence="6">
    <location>
        <begin position="694"/>
        <end position="717"/>
    </location>
</feature>
<evidence type="ECO:0000256" key="6">
    <source>
        <dbReference type="SAM" id="MobiDB-lite"/>
    </source>
</evidence>
<proteinExistence type="predicted"/>
<dbReference type="AlphaFoldDB" id="A0A8J4F0F4"/>
<dbReference type="GO" id="GO:0070740">
    <property type="term" value="F:tubulin-glutamic acid ligase activity"/>
    <property type="evidence" value="ECO:0007669"/>
    <property type="project" value="TreeGrafter"/>
</dbReference>
<keyword evidence="2" id="KW-0547">Nucleotide-binding</keyword>
<sequence>MGPLSSRQILIDCETHRPEFGVRCTPNNNKLYCFYRLDMHRAGPLPLRSVPVVPSFLHFQPRAIGTPLRASYTTENIMRSKRHKIEHDGVVVGAGAAMPRHHLSAVGGPILTEGEEVPTASTSASTIKGTFRFWHEERRFKGSGERCIVQRALFEHGGVRTGGYPKAAPIPGPLGWQRPGDWDFLWAPARLALRAIPHLKPGQLVSACPGLMSITKKRRLPATLKEALGDVLAWDIVPHSFSLPEELPQLTAHAASVSSSSPEPERVSSGTANGTRGESEVAAAPAATGATASRTQELWILKTAQHLGKGLKLVPLEAAAVEAGRPRRRPTQKPYVLAQRYVDRPLLVDGRKFGIRVWVAVTGFNPLRAYLHANGLVLFSTHGYDNSSWRTEAGDVALGHITNYAQNMDGTVWNLQQLEEHMGTETYGKMWRQVQRNSALVIAAALKHIKTDHEALKCPSGMTCEVVGLDYLIDEDLHPWLLEVNGTPSLQVEHEDARVEQLIHDQKYGMVQDLMSLLGIRERFKPRYAALRAAAKAKQQAVSAAAAAVASNGGSHAAAAAVAAAAAAKPSAALTRRLREQMQPTSDTAVIARVAEEIMNRGGFEPLMPLMPLDPQPGLSIPWDPRDFELRRAMAASREWQHSGGVAGTTAAGVGIANGCGVQQQQQRQQEEEDGEMDVGNAMAARRRVADSAIESDGESEDGDDDDDDDVDDSEDD</sequence>
<gene>
    <name evidence="7" type="ORF">Vafri_9951</name>
</gene>
<evidence type="ECO:0000313" key="8">
    <source>
        <dbReference type="Proteomes" id="UP000747399"/>
    </source>
</evidence>
<dbReference type="InterPro" id="IPR004344">
    <property type="entry name" value="TTL/TTLL_fam"/>
</dbReference>
<feature type="region of interest" description="Disordered" evidence="6">
    <location>
        <begin position="252"/>
        <end position="289"/>
    </location>
</feature>
<accession>A0A8J4F0F4</accession>
<dbReference type="Proteomes" id="UP000747399">
    <property type="component" value="Unassembled WGS sequence"/>
</dbReference>
<dbReference type="GO" id="GO:0036064">
    <property type="term" value="C:ciliary basal body"/>
    <property type="evidence" value="ECO:0007669"/>
    <property type="project" value="TreeGrafter"/>
</dbReference>
<dbReference type="PROSITE" id="PS51221">
    <property type="entry name" value="TTL"/>
    <property type="match status" value="1"/>
</dbReference>
<reference evidence="7" key="1">
    <citation type="journal article" date="2021" name="Proc. Natl. Acad. Sci. U.S.A.">
        <title>Three genomes in the algal genus Volvox reveal the fate of a haploid sex-determining region after a transition to homothallism.</title>
        <authorList>
            <person name="Yamamoto K."/>
            <person name="Hamaji T."/>
            <person name="Kawai-Toyooka H."/>
            <person name="Matsuzaki R."/>
            <person name="Takahashi F."/>
            <person name="Nishimura Y."/>
            <person name="Kawachi M."/>
            <person name="Noguchi H."/>
            <person name="Minakuchi Y."/>
            <person name="Umen J.G."/>
            <person name="Toyoda A."/>
            <person name="Nozaki H."/>
        </authorList>
    </citation>
    <scope>NUCLEOTIDE SEQUENCE</scope>
    <source>
        <strain evidence="7">NIES-3780</strain>
    </source>
</reference>
<dbReference type="GO" id="GO:0015631">
    <property type="term" value="F:tubulin binding"/>
    <property type="evidence" value="ECO:0007669"/>
    <property type="project" value="TreeGrafter"/>
</dbReference>
<dbReference type="SUPFAM" id="SSF56059">
    <property type="entry name" value="Glutathione synthetase ATP-binding domain-like"/>
    <property type="match status" value="1"/>
</dbReference>
<evidence type="ECO:0000256" key="1">
    <source>
        <dbReference type="ARBA" id="ARBA00022598"/>
    </source>
</evidence>
<organism evidence="7 8">
    <name type="scientific">Volvox africanus</name>
    <dbReference type="NCBI Taxonomy" id="51714"/>
    <lineage>
        <taxon>Eukaryota</taxon>
        <taxon>Viridiplantae</taxon>
        <taxon>Chlorophyta</taxon>
        <taxon>core chlorophytes</taxon>
        <taxon>Chlorophyceae</taxon>
        <taxon>CS clade</taxon>
        <taxon>Chlamydomonadales</taxon>
        <taxon>Volvocaceae</taxon>
        <taxon>Volvox</taxon>
    </lineage>
</organism>
<feature type="region of interest" description="Disordered" evidence="6">
    <location>
        <begin position="662"/>
        <end position="717"/>
    </location>
</feature>
<evidence type="ECO:0000256" key="2">
    <source>
        <dbReference type="ARBA" id="ARBA00022741"/>
    </source>
</evidence>
<dbReference type="GO" id="GO:0000226">
    <property type="term" value="P:microtubule cytoskeleton organization"/>
    <property type="evidence" value="ECO:0007669"/>
    <property type="project" value="TreeGrafter"/>
</dbReference>
<evidence type="ECO:0000256" key="5">
    <source>
        <dbReference type="ARBA" id="ARBA00049274"/>
    </source>
</evidence>
<evidence type="ECO:0000313" key="7">
    <source>
        <dbReference type="EMBL" id="GIL54409.1"/>
    </source>
</evidence>
<protein>
    <recommendedName>
        <fullName evidence="4">Tubulin--tyrosine ligase-like protein 5</fullName>
    </recommendedName>
</protein>
<evidence type="ECO:0000256" key="3">
    <source>
        <dbReference type="ARBA" id="ARBA00022840"/>
    </source>
</evidence>